<evidence type="ECO:0000256" key="3">
    <source>
        <dbReference type="RuleBase" id="RU361153"/>
    </source>
</evidence>
<keyword evidence="2 3" id="KW-0326">Glycosidase</keyword>
<protein>
    <submittedName>
        <fullName evidence="6">Endoglycosylceramidase</fullName>
    </submittedName>
</protein>
<dbReference type="SUPFAM" id="SSF51445">
    <property type="entry name" value="(Trans)glycosidases"/>
    <property type="match status" value="1"/>
</dbReference>
<feature type="signal peptide" evidence="4">
    <location>
        <begin position="1"/>
        <end position="29"/>
    </location>
</feature>
<dbReference type="AlphaFoldDB" id="A0A2M9BDY5"/>
<dbReference type="GO" id="GO:0000272">
    <property type="term" value="P:polysaccharide catabolic process"/>
    <property type="evidence" value="ECO:0007669"/>
    <property type="project" value="InterPro"/>
</dbReference>
<dbReference type="GO" id="GO:0004553">
    <property type="term" value="F:hydrolase activity, hydrolyzing O-glycosyl compounds"/>
    <property type="evidence" value="ECO:0007669"/>
    <property type="project" value="InterPro"/>
</dbReference>
<dbReference type="Proteomes" id="UP000230842">
    <property type="component" value="Unassembled WGS sequence"/>
</dbReference>
<sequence>MRVRSALVAALSGVALTAGVVATTAPVSASPTASASASTAFDLRSGHGAYRTRTAFPTQTVTDDAGNAVLADRRGRTVQLRGTNLGKFDDITRADVRAMGAAGFTLLRLPIQWSKVEPTQGHYDKAYLKHVESVLDWADDEGILVLVDWHQDVYGPAFGFNGIPEWATRTDGIDFERLPGDDWFANYFHPAVQAAFKHLFSDTDLQQAQVRTWTHLAKRLSGHPALLGYDLFNEPMGQMGFEDLDDPMAMVQKSAAFETDELPAMYDRLISGIRSVDSRSWLFVEPTVLVGEGVPTALPGFDDPRRGDDRIGYAPHAYSTAVEAGGDWDTSSGFVEAYEAAITAYPRSEQMPVIVGEWGPIGAGASYPGNVELVEQQARSFESFASGWAIWYGCVSPNGGAYCVFADDEGRLDPGRAGAWTPYAVRLAGVRQTESVADGTYAVTFDPQRGLGASQIVVPSGFGDDVAVTVEQKGRRALAVTKVSRPTRAGARTVDVVLLSRGDAPVTVTLRAR</sequence>
<dbReference type="Gene3D" id="2.60.40.1180">
    <property type="entry name" value="Golgi alpha-mannosidase II"/>
    <property type="match status" value="1"/>
</dbReference>
<dbReference type="Gene3D" id="3.20.20.80">
    <property type="entry name" value="Glycosidases"/>
    <property type="match status" value="1"/>
</dbReference>
<feature type="chain" id="PRO_5014812371" evidence="4">
    <location>
        <begin position="30"/>
        <end position="513"/>
    </location>
</feature>
<dbReference type="InterPro" id="IPR017853">
    <property type="entry name" value="GH"/>
</dbReference>
<organism evidence="6 7">
    <name type="scientific">Mumia flava</name>
    <dbReference type="NCBI Taxonomy" id="1348852"/>
    <lineage>
        <taxon>Bacteria</taxon>
        <taxon>Bacillati</taxon>
        <taxon>Actinomycetota</taxon>
        <taxon>Actinomycetes</taxon>
        <taxon>Propionibacteriales</taxon>
        <taxon>Nocardioidaceae</taxon>
        <taxon>Mumia</taxon>
    </lineage>
</organism>
<dbReference type="InterPro" id="IPR001547">
    <property type="entry name" value="Glyco_hydro_5"/>
</dbReference>
<feature type="domain" description="Glycoside hydrolase family 5" evidence="5">
    <location>
        <begin position="72"/>
        <end position="391"/>
    </location>
</feature>
<dbReference type="PANTHER" id="PTHR31308:SF3">
    <property type="entry name" value="ENDOGLYCOCERAMIDASE"/>
    <property type="match status" value="1"/>
</dbReference>
<keyword evidence="1 3" id="KW-0378">Hydrolase</keyword>
<dbReference type="PANTHER" id="PTHR31308">
    <property type="match status" value="1"/>
</dbReference>
<proteinExistence type="inferred from homology"/>
<comment type="caution">
    <text evidence="6">The sequence shown here is derived from an EMBL/GenBank/DDBJ whole genome shotgun (WGS) entry which is preliminary data.</text>
</comment>
<dbReference type="Pfam" id="PF00150">
    <property type="entry name" value="Cellulase"/>
    <property type="match status" value="1"/>
</dbReference>
<comment type="similarity">
    <text evidence="3">Belongs to the glycosyl hydrolase 5 (cellulase A) family.</text>
</comment>
<gene>
    <name evidence="6" type="ORF">CLV56_0374</name>
</gene>
<keyword evidence="4" id="KW-0732">Signal</keyword>
<evidence type="ECO:0000313" key="7">
    <source>
        <dbReference type="Proteomes" id="UP000230842"/>
    </source>
</evidence>
<dbReference type="OrthoDB" id="4771662at2"/>
<evidence type="ECO:0000256" key="2">
    <source>
        <dbReference type="ARBA" id="ARBA00023295"/>
    </source>
</evidence>
<evidence type="ECO:0000313" key="6">
    <source>
        <dbReference type="EMBL" id="PJJ56170.1"/>
    </source>
</evidence>
<dbReference type="InterPro" id="IPR013780">
    <property type="entry name" value="Glyco_hydro_b"/>
</dbReference>
<accession>A0A2M9BDY5</accession>
<evidence type="ECO:0000256" key="1">
    <source>
        <dbReference type="ARBA" id="ARBA00022801"/>
    </source>
</evidence>
<evidence type="ECO:0000256" key="4">
    <source>
        <dbReference type="SAM" id="SignalP"/>
    </source>
</evidence>
<keyword evidence="7" id="KW-1185">Reference proteome</keyword>
<dbReference type="RefSeq" id="WP_100414304.1">
    <property type="nucleotide sequence ID" value="NZ_PGEZ01000001.1"/>
</dbReference>
<dbReference type="EMBL" id="PGEZ01000001">
    <property type="protein sequence ID" value="PJJ56170.1"/>
    <property type="molecule type" value="Genomic_DNA"/>
</dbReference>
<name>A0A2M9BDY5_9ACTN</name>
<dbReference type="InterPro" id="IPR052066">
    <property type="entry name" value="Glycosphingolipid_Hydrolases"/>
</dbReference>
<reference evidence="6 7" key="1">
    <citation type="submission" date="2017-11" db="EMBL/GenBank/DDBJ databases">
        <title>Genomic Encyclopedia of Archaeal and Bacterial Type Strains, Phase II (KMG-II): From Individual Species to Whole Genera.</title>
        <authorList>
            <person name="Goeker M."/>
        </authorList>
    </citation>
    <scope>NUCLEOTIDE SEQUENCE [LARGE SCALE GENOMIC DNA]</scope>
    <source>
        <strain evidence="6 7">DSM 27763</strain>
    </source>
</reference>
<evidence type="ECO:0000259" key="5">
    <source>
        <dbReference type="Pfam" id="PF00150"/>
    </source>
</evidence>